<evidence type="ECO:0000313" key="3">
    <source>
        <dbReference type="Proteomes" id="UP001055439"/>
    </source>
</evidence>
<name>A0A9E7KC90_9LILI</name>
<feature type="region of interest" description="Disordered" evidence="1">
    <location>
        <begin position="133"/>
        <end position="189"/>
    </location>
</feature>
<protein>
    <submittedName>
        <fullName evidence="2">Uncharacterized protein</fullName>
    </submittedName>
</protein>
<proteinExistence type="predicted"/>
<evidence type="ECO:0000256" key="1">
    <source>
        <dbReference type="SAM" id="MobiDB-lite"/>
    </source>
</evidence>
<dbReference type="AlphaFoldDB" id="A0A9E7KC90"/>
<feature type="compositionally biased region" description="Basic and acidic residues" evidence="1">
    <location>
        <begin position="133"/>
        <end position="142"/>
    </location>
</feature>
<dbReference type="OrthoDB" id="783214at2759"/>
<feature type="compositionally biased region" description="Basic and acidic residues" evidence="1">
    <location>
        <begin position="89"/>
        <end position="98"/>
    </location>
</feature>
<sequence length="189" mass="20614">MRLASFLQCGCGAPRPEEKPQAARTGTDPCDRRRRRRSRGNDASTPWRPSLAAISENGAPTRAAAGARDGKATADGAEKHKAVVSRRVLPRDHSDHHRPYTTHVNNSTSTKRDAISLTLFALRLLPPIARERASQRLTESGRAKKVTASQRRQAKGVIEQEAPRIGPPAAPPPQISGSTTSLHRLPDRF</sequence>
<keyword evidence="3" id="KW-1185">Reference proteome</keyword>
<evidence type="ECO:0000313" key="2">
    <source>
        <dbReference type="EMBL" id="URE10565.1"/>
    </source>
</evidence>
<dbReference type="PANTHER" id="PTHR35318">
    <property type="entry name" value="BNAA10G08410D PROTEIN"/>
    <property type="match status" value="1"/>
</dbReference>
<feature type="compositionally biased region" description="Basic and acidic residues" evidence="1">
    <location>
        <begin position="68"/>
        <end position="81"/>
    </location>
</feature>
<feature type="compositionally biased region" description="Pro residues" evidence="1">
    <location>
        <begin position="165"/>
        <end position="174"/>
    </location>
</feature>
<accession>A0A9E7KC90</accession>
<dbReference type="PANTHER" id="PTHR35318:SF2">
    <property type="entry name" value="OS08G0138900 PROTEIN"/>
    <property type="match status" value="1"/>
</dbReference>
<gene>
    <name evidence="2" type="ORF">MUK42_24457</name>
</gene>
<reference evidence="2" key="1">
    <citation type="submission" date="2022-05" db="EMBL/GenBank/DDBJ databases">
        <title>The Musa troglodytarum L. genome provides insights into the mechanism of non-climacteric behaviour and enrichment of carotenoids.</title>
        <authorList>
            <person name="Wang J."/>
        </authorList>
    </citation>
    <scope>NUCLEOTIDE SEQUENCE</scope>
    <source>
        <tissue evidence="2">Leaf</tissue>
    </source>
</reference>
<dbReference type="Proteomes" id="UP001055439">
    <property type="component" value="Chromosome 6"/>
</dbReference>
<organism evidence="2 3">
    <name type="scientific">Musa troglodytarum</name>
    <name type="common">fe'i banana</name>
    <dbReference type="NCBI Taxonomy" id="320322"/>
    <lineage>
        <taxon>Eukaryota</taxon>
        <taxon>Viridiplantae</taxon>
        <taxon>Streptophyta</taxon>
        <taxon>Embryophyta</taxon>
        <taxon>Tracheophyta</taxon>
        <taxon>Spermatophyta</taxon>
        <taxon>Magnoliopsida</taxon>
        <taxon>Liliopsida</taxon>
        <taxon>Zingiberales</taxon>
        <taxon>Musaceae</taxon>
        <taxon>Musa</taxon>
    </lineage>
</organism>
<dbReference type="EMBL" id="CP097508">
    <property type="protein sequence ID" value="URE10565.1"/>
    <property type="molecule type" value="Genomic_DNA"/>
</dbReference>
<feature type="region of interest" description="Disordered" evidence="1">
    <location>
        <begin position="1"/>
        <end position="109"/>
    </location>
</feature>